<dbReference type="Proteomes" id="UP001283361">
    <property type="component" value="Unassembled WGS sequence"/>
</dbReference>
<protein>
    <submittedName>
        <fullName evidence="1">Uncharacterized protein</fullName>
    </submittedName>
</protein>
<keyword evidence="2" id="KW-1185">Reference proteome</keyword>
<proteinExistence type="predicted"/>
<gene>
    <name evidence="1" type="ORF">RRG08_057079</name>
</gene>
<evidence type="ECO:0000313" key="1">
    <source>
        <dbReference type="EMBL" id="KAK3790113.1"/>
    </source>
</evidence>
<name>A0AAE1ALZ2_9GAST</name>
<organism evidence="1 2">
    <name type="scientific">Elysia crispata</name>
    <name type="common">lettuce slug</name>
    <dbReference type="NCBI Taxonomy" id="231223"/>
    <lineage>
        <taxon>Eukaryota</taxon>
        <taxon>Metazoa</taxon>
        <taxon>Spiralia</taxon>
        <taxon>Lophotrochozoa</taxon>
        <taxon>Mollusca</taxon>
        <taxon>Gastropoda</taxon>
        <taxon>Heterobranchia</taxon>
        <taxon>Euthyneura</taxon>
        <taxon>Panpulmonata</taxon>
        <taxon>Sacoglossa</taxon>
        <taxon>Placobranchoidea</taxon>
        <taxon>Plakobranchidae</taxon>
        <taxon>Elysia</taxon>
    </lineage>
</organism>
<sequence>MPDVRASGTKFPKCTAHVKSALGDPRLARLQLVIRPGQSDGQQATRAPVTPSPLHIGLVPSLHLTELKSYTRLEALIEYGLPGCLITPH</sequence>
<dbReference type="AlphaFoldDB" id="A0AAE1ALZ2"/>
<comment type="caution">
    <text evidence="1">The sequence shown here is derived from an EMBL/GenBank/DDBJ whole genome shotgun (WGS) entry which is preliminary data.</text>
</comment>
<reference evidence="1" key="1">
    <citation type="journal article" date="2023" name="G3 (Bethesda)">
        <title>A reference genome for the long-term kleptoplast-retaining sea slug Elysia crispata morphotype clarki.</title>
        <authorList>
            <person name="Eastman K.E."/>
            <person name="Pendleton A.L."/>
            <person name="Shaikh M.A."/>
            <person name="Suttiyut T."/>
            <person name="Ogas R."/>
            <person name="Tomko P."/>
            <person name="Gavelis G."/>
            <person name="Widhalm J.R."/>
            <person name="Wisecaver J.H."/>
        </authorList>
    </citation>
    <scope>NUCLEOTIDE SEQUENCE</scope>
    <source>
        <strain evidence="1">ECLA1</strain>
    </source>
</reference>
<accession>A0AAE1ALZ2</accession>
<dbReference type="EMBL" id="JAWDGP010001574">
    <property type="protein sequence ID" value="KAK3790113.1"/>
    <property type="molecule type" value="Genomic_DNA"/>
</dbReference>
<evidence type="ECO:0000313" key="2">
    <source>
        <dbReference type="Proteomes" id="UP001283361"/>
    </source>
</evidence>